<dbReference type="NCBIfam" id="NF012201">
    <property type="entry name" value="WIAG-tail"/>
    <property type="match status" value="1"/>
</dbReference>
<evidence type="ECO:0000313" key="3">
    <source>
        <dbReference type="Proteomes" id="UP000640274"/>
    </source>
</evidence>
<dbReference type="Proteomes" id="UP000640274">
    <property type="component" value="Unassembled WGS sequence"/>
</dbReference>
<dbReference type="EMBL" id="JAELUP010000107">
    <property type="protein sequence ID" value="MBJ6363826.1"/>
    <property type="molecule type" value="Genomic_DNA"/>
</dbReference>
<organism evidence="2 3">
    <name type="scientific">Paenibacillus roseus</name>
    <dbReference type="NCBI Taxonomy" id="2798579"/>
    <lineage>
        <taxon>Bacteria</taxon>
        <taxon>Bacillati</taxon>
        <taxon>Bacillota</taxon>
        <taxon>Bacilli</taxon>
        <taxon>Bacillales</taxon>
        <taxon>Paenibacillaceae</taxon>
        <taxon>Paenibacillus</taxon>
    </lineage>
</organism>
<evidence type="ECO:0000313" key="2">
    <source>
        <dbReference type="EMBL" id="MBJ6363826.1"/>
    </source>
</evidence>
<reference evidence="2" key="1">
    <citation type="submission" date="2020-12" db="EMBL/GenBank/DDBJ databases">
        <authorList>
            <person name="Huq M.A."/>
        </authorList>
    </citation>
    <scope>NUCLEOTIDE SEQUENCE</scope>
    <source>
        <strain evidence="2">MAHUQ-46</strain>
    </source>
</reference>
<proteinExistence type="predicted"/>
<feature type="compositionally biased region" description="Basic and acidic residues" evidence="1">
    <location>
        <begin position="23"/>
        <end position="43"/>
    </location>
</feature>
<dbReference type="AlphaFoldDB" id="A0A934J307"/>
<dbReference type="RefSeq" id="WP_199021416.1">
    <property type="nucleotide sequence ID" value="NZ_JAELUP010000107.1"/>
</dbReference>
<name>A0A934J307_9BACL</name>
<keyword evidence="3" id="KW-1185">Reference proteome</keyword>
<gene>
    <name evidence="2" type="ORF">JFN88_21670</name>
</gene>
<evidence type="ECO:0000256" key="1">
    <source>
        <dbReference type="SAM" id="MobiDB-lite"/>
    </source>
</evidence>
<accession>A0A934J307</accession>
<sequence>MKKNRQSKISKPRKPLFYTADPRTSELKFLDEPKKTSSGTHKERPSRKPVMIHSVVADYEPANLRSPQEQPQTPQLSAEPSIKIELAATTAEAGLDAVQTGEHTVASSLDTIQPDTAQFQPTAASGLCCGVTSFAIPSRVDRIHVGVVLPDSFRSLLNKSAGYALTAACNQPGCQVIIASKSAAGATIAILRGKQEDNLTGELNWIAAKIE</sequence>
<feature type="compositionally biased region" description="Basic residues" evidence="1">
    <location>
        <begin position="1"/>
        <end position="14"/>
    </location>
</feature>
<protein>
    <submittedName>
        <fullName evidence="2">WIAG-tail domain</fullName>
    </submittedName>
</protein>
<feature type="region of interest" description="Disordered" evidence="1">
    <location>
        <begin position="1"/>
        <end position="52"/>
    </location>
</feature>
<comment type="caution">
    <text evidence="2">The sequence shown here is derived from an EMBL/GenBank/DDBJ whole genome shotgun (WGS) entry which is preliminary data.</text>
</comment>